<dbReference type="RefSeq" id="WP_146510777.1">
    <property type="nucleotide sequence ID" value="NZ_SIHI01000010.1"/>
</dbReference>
<gene>
    <name evidence="2" type="ORF">KOR42_33090</name>
</gene>
<dbReference type="Proteomes" id="UP000317243">
    <property type="component" value="Unassembled WGS sequence"/>
</dbReference>
<accession>A0A5C5WM03</accession>
<dbReference type="OrthoDB" id="9862917at2"/>
<comment type="caution">
    <text evidence="2">The sequence shown here is derived from an EMBL/GenBank/DDBJ whole genome shotgun (WGS) entry which is preliminary data.</text>
</comment>
<proteinExistence type="predicted"/>
<protein>
    <recommendedName>
        <fullName evidence="1">Phage head-tail joining protein domain-containing protein</fullName>
    </recommendedName>
</protein>
<dbReference type="AlphaFoldDB" id="A0A5C5WM03"/>
<keyword evidence="3" id="KW-1185">Reference proteome</keyword>
<dbReference type="InterPro" id="IPR056942">
    <property type="entry name" value="Phage_H_T_join"/>
</dbReference>
<dbReference type="Pfam" id="PF25138">
    <property type="entry name" value="Phage_H_T_join_3"/>
    <property type="match status" value="1"/>
</dbReference>
<name>A0A5C5WM03_9PLAN</name>
<reference evidence="2 3" key="1">
    <citation type="submission" date="2019-02" db="EMBL/GenBank/DDBJ databases">
        <title>Deep-cultivation of Planctomycetes and their phenomic and genomic characterization uncovers novel biology.</title>
        <authorList>
            <person name="Wiegand S."/>
            <person name="Jogler M."/>
            <person name="Boedeker C."/>
            <person name="Pinto D."/>
            <person name="Vollmers J."/>
            <person name="Rivas-Marin E."/>
            <person name="Kohn T."/>
            <person name="Peeters S.H."/>
            <person name="Heuer A."/>
            <person name="Rast P."/>
            <person name="Oberbeckmann S."/>
            <person name="Bunk B."/>
            <person name="Jeske O."/>
            <person name="Meyerdierks A."/>
            <person name="Storesund J.E."/>
            <person name="Kallscheuer N."/>
            <person name="Luecker S."/>
            <person name="Lage O.M."/>
            <person name="Pohl T."/>
            <person name="Merkel B.J."/>
            <person name="Hornburger P."/>
            <person name="Mueller R.-W."/>
            <person name="Bruemmer F."/>
            <person name="Labrenz M."/>
            <person name="Spormann A.M."/>
            <person name="Op Den Camp H."/>
            <person name="Overmann J."/>
            <person name="Amann R."/>
            <person name="Jetten M.S.M."/>
            <person name="Mascher T."/>
            <person name="Medema M.H."/>
            <person name="Devos D.P."/>
            <person name="Kaster A.-K."/>
            <person name="Ovreas L."/>
            <person name="Rohde M."/>
            <person name="Galperin M.Y."/>
            <person name="Jogler C."/>
        </authorList>
    </citation>
    <scope>NUCLEOTIDE SEQUENCE [LARGE SCALE GENOMIC DNA]</scope>
    <source>
        <strain evidence="2 3">KOR42</strain>
    </source>
</reference>
<evidence type="ECO:0000313" key="2">
    <source>
        <dbReference type="EMBL" id="TWT51836.1"/>
    </source>
</evidence>
<organism evidence="2 3">
    <name type="scientific">Thalassoglobus neptunius</name>
    <dbReference type="NCBI Taxonomy" id="1938619"/>
    <lineage>
        <taxon>Bacteria</taxon>
        <taxon>Pseudomonadati</taxon>
        <taxon>Planctomycetota</taxon>
        <taxon>Planctomycetia</taxon>
        <taxon>Planctomycetales</taxon>
        <taxon>Planctomycetaceae</taxon>
        <taxon>Thalassoglobus</taxon>
    </lineage>
</organism>
<evidence type="ECO:0000259" key="1">
    <source>
        <dbReference type="Pfam" id="PF25138"/>
    </source>
</evidence>
<sequence length="135" mass="14461">MSFINSLIGSVLDVHHQLTGEETGVSYQATPASSPVALPGAVKSTKPRVLDPVALIEMETEVIDWLVRKSHFGVAGSFVPPVEGGEIYLTEGGLDKTYRVCRIGSEGCWRDRDSSGSYIRIHSTLVSEVPTDGGS</sequence>
<feature type="domain" description="Phage head-tail joining protein" evidence="1">
    <location>
        <begin position="24"/>
        <end position="128"/>
    </location>
</feature>
<dbReference type="EMBL" id="SIHI01000010">
    <property type="protein sequence ID" value="TWT51836.1"/>
    <property type="molecule type" value="Genomic_DNA"/>
</dbReference>
<evidence type="ECO:0000313" key="3">
    <source>
        <dbReference type="Proteomes" id="UP000317243"/>
    </source>
</evidence>